<sequence length="479" mass="50907">MEDNAKSAAMGQKWRSHKIFILATVAIGLFTDLFLYGLIIPVLPFLLEKDSGIPPSQIQGYTSAMLAVYAGSIVIFSPLSGIVADRCSSKQIPFLFGLICLMASTVLLFSSRSISVLILSRALQGISCAFVWTCGLAICMNTVGPDHMGQTIGAIFSVTALGTLWAPFIGGWLYEATGIRGVMALALSLLGVDLVMRLLVIEVKTGRANVINGHSDSIAQPAAQGVDFPSQRQASEEQPLLHSTREAEDLEYKLPEQHSWIAKAVPIVPCLANTSLLTALSVSLVHALLMGSFDATVATLSHELFGFNSFQAGMLFLPIGIMNLICGPIVGWVVDHRGTKIASVFAFGMMVPVLVLLRLVHAGGVDQIVLYAVLLSFAGIGLAACAAPSLVEGGSVIDKYHRANPDFFGENGPYAMVYGLNGMMFNAGLTIGPAIAGGLKDTIGYGNMNLVLAVISAITALLSYMFLGNKPRTVVEEQH</sequence>
<evidence type="ECO:0000256" key="4">
    <source>
        <dbReference type="ARBA" id="ARBA00022989"/>
    </source>
</evidence>
<dbReference type="GO" id="GO:0016020">
    <property type="term" value="C:membrane"/>
    <property type="evidence" value="ECO:0007669"/>
    <property type="project" value="UniProtKB-SubCell"/>
</dbReference>
<gene>
    <name evidence="8" type="ORF">RCC_03978</name>
</gene>
<feature type="domain" description="Major facilitator superfamily (MFS) profile" evidence="7">
    <location>
        <begin position="21"/>
        <end position="471"/>
    </location>
</feature>
<keyword evidence="9" id="KW-1185">Reference proteome</keyword>
<evidence type="ECO:0000313" key="9">
    <source>
        <dbReference type="Proteomes" id="UP000225277"/>
    </source>
</evidence>
<evidence type="ECO:0000259" key="7">
    <source>
        <dbReference type="PROSITE" id="PS50850"/>
    </source>
</evidence>
<evidence type="ECO:0000256" key="1">
    <source>
        <dbReference type="ARBA" id="ARBA00004141"/>
    </source>
</evidence>
<dbReference type="SUPFAM" id="SSF103473">
    <property type="entry name" value="MFS general substrate transporter"/>
    <property type="match status" value="1"/>
</dbReference>
<dbReference type="InterPro" id="IPR011701">
    <property type="entry name" value="MFS"/>
</dbReference>
<proteinExistence type="predicted"/>
<dbReference type="PROSITE" id="PS50850">
    <property type="entry name" value="MFS"/>
    <property type="match status" value="1"/>
</dbReference>
<feature type="transmembrane region" description="Helical" evidence="6">
    <location>
        <begin position="179"/>
        <end position="200"/>
    </location>
</feature>
<keyword evidence="4 6" id="KW-1133">Transmembrane helix</keyword>
<evidence type="ECO:0000313" key="8">
    <source>
        <dbReference type="EMBL" id="CZT18138.1"/>
    </source>
</evidence>
<feature type="transmembrane region" description="Helical" evidence="6">
    <location>
        <begin position="20"/>
        <end position="46"/>
    </location>
</feature>
<dbReference type="GeneID" id="35599163"/>
<feature type="transmembrane region" description="Helical" evidence="6">
    <location>
        <begin position="341"/>
        <end position="362"/>
    </location>
</feature>
<feature type="transmembrane region" description="Helical" evidence="6">
    <location>
        <begin position="309"/>
        <end position="334"/>
    </location>
</feature>
<evidence type="ECO:0000256" key="5">
    <source>
        <dbReference type="ARBA" id="ARBA00023136"/>
    </source>
</evidence>
<dbReference type="Pfam" id="PF07690">
    <property type="entry name" value="MFS_1"/>
    <property type="match status" value="1"/>
</dbReference>
<keyword evidence="3 6" id="KW-0812">Transmembrane</keyword>
<reference evidence="8 9" key="1">
    <citation type="submission" date="2016-03" db="EMBL/GenBank/DDBJ databases">
        <authorList>
            <person name="Ploux O."/>
        </authorList>
    </citation>
    <scope>NUCLEOTIDE SEQUENCE [LARGE SCALE GENOMIC DNA]</scope>
    <source>
        <strain evidence="8 9">URUG2</strain>
    </source>
</reference>
<dbReference type="RefSeq" id="XP_023625028.1">
    <property type="nucleotide sequence ID" value="XM_023769260.1"/>
</dbReference>
<dbReference type="Gene3D" id="1.20.1250.20">
    <property type="entry name" value="MFS general substrate transporter like domains"/>
    <property type="match status" value="2"/>
</dbReference>
<keyword evidence="5 6" id="KW-0472">Membrane</keyword>
<keyword evidence="2" id="KW-0813">Transport</keyword>
<evidence type="ECO:0000256" key="3">
    <source>
        <dbReference type="ARBA" id="ARBA00022692"/>
    </source>
</evidence>
<name>A0A2D3UT78_9PEZI</name>
<evidence type="ECO:0000256" key="6">
    <source>
        <dbReference type="SAM" id="Phobius"/>
    </source>
</evidence>
<dbReference type="OrthoDB" id="5086884at2759"/>
<comment type="subcellular location">
    <subcellularLocation>
        <location evidence="1">Membrane</location>
        <topology evidence="1">Multi-pass membrane protein</topology>
    </subcellularLocation>
</comment>
<dbReference type="InterPro" id="IPR036259">
    <property type="entry name" value="MFS_trans_sf"/>
</dbReference>
<dbReference type="PANTHER" id="PTHR23506">
    <property type="entry name" value="GH10249P"/>
    <property type="match status" value="1"/>
</dbReference>
<dbReference type="Proteomes" id="UP000225277">
    <property type="component" value="Unassembled WGS sequence"/>
</dbReference>
<organism evidence="8 9">
    <name type="scientific">Ramularia collo-cygni</name>
    <dbReference type="NCBI Taxonomy" id="112498"/>
    <lineage>
        <taxon>Eukaryota</taxon>
        <taxon>Fungi</taxon>
        <taxon>Dikarya</taxon>
        <taxon>Ascomycota</taxon>
        <taxon>Pezizomycotina</taxon>
        <taxon>Dothideomycetes</taxon>
        <taxon>Dothideomycetidae</taxon>
        <taxon>Mycosphaerellales</taxon>
        <taxon>Mycosphaerellaceae</taxon>
        <taxon>Ramularia</taxon>
    </lineage>
</organism>
<dbReference type="STRING" id="112498.A0A2D3UT78"/>
<dbReference type="AlphaFoldDB" id="A0A2D3UT78"/>
<feature type="transmembrane region" description="Helical" evidence="6">
    <location>
        <begin position="122"/>
        <end position="140"/>
    </location>
</feature>
<dbReference type="GO" id="GO:0022857">
    <property type="term" value="F:transmembrane transporter activity"/>
    <property type="evidence" value="ECO:0007669"/>
    <property type="project" value="InterPro"/>
</dbReference>
<feature type="transmembrane region" description="Helical" evidence="6">
    <location>
        <begin position="368"/>
        <end position="391"/>
    </location>
</feature>
<feature type="transmembrane region" description="Helical" evidence="6">
    <location>
        <begin position="412"/>
        <end position="436"/>
    </location>
</feature>
<accession>A0A2D3UT78</accession>
<protein>
    <recommendedName>
        <fullName evidence="7">Major facilitator superfamily (MFS) profile domain-containing protein</fullName>
    </recommendedName>
</protein>
<feature type="transmembrane region" description="Helical" evidence="6">
    <location>
        <begin position="267"/>
        <end position="289"/>
    </location>
</feature>
<dbReference type="PANTHER" id="PTHR23506:SF37">
    <property type="entry name" value="MAJOR FACILITATOR SUPERFAMILY (MFS) PROFILE DOMAIN-CONTAINING PROTEIN"/>
    <property type="match status" value="1"/>
</dbReference>
<evidence type="ECO:0000256" key="2">
    <source>
        <dbReference type="ARBA" id="ARBA00022448"/>
    </source>
</evidence>
<feature type="transmembrane region" description="Helical" evidence="6">
    <location>
        <begin position="448"/>
        <end position="467"/>
    </location>
</feature>
<feature type="transmembrane region" description="Helical" evidence="6">
    <location>
        <begin position="58"/>
        <end position="80"/>
    </location>
</feature>
<dbReference type="EMBL" id="FJUY01000005">
    <property type="protein sequence ID" value="CZT18138.1"/>
    <property type="molecule type" value="Genomic_DNA"/>
</dbReference>
<dbReference type="InterPro" id="IPR050930">
    <property type="entry name" value="MFS_Vesicular_Transporter"/>
</dbReference>
<feature type="transmembrane region" description="Helical" evidence="6">
    <location>
        <begin position="152"/>
        <end position="173"/>
    </location>
</feature>
<dbReference type="CDD" id="cd17325">
    <property type="entry name" value="MFS_MdtG_SLC18_like"/>
    <property type="match status" value="1"/>
</dbReference>
<dbReference type="InterPro" id="IPR020846">
    <property type="entry name" value="MFS_dom"/>
</dbReference>
<feature type="transmembrane region" description="Helical" evidence="6">
    <location>
        <begin position="92"/>
        <end position="110"/>
    </location>
</feature>